<evidence type="ECO:0000313" key="10">
    <source>
        <dbReference type="Proteomes" id="UP001152320"/>
    </source>
</evidence>
<dbReference type="AlphaFoldDB" id="A0A9Q1BPF5"/>
<protein>
    <submittedName>
        <fullName evidence="9">Laccase-2</fullName>
    </submittedName>
</protein>
<dbReference type="PANTHER" id="PTHR11709:SF394">
    <property type="entry name" value="FI03373P-RELATED"/>
    <property type="match status" value="1"/>
</dbReference>
<evidence type="ECO:0000256" key="1">
    <source>
        <dbReference type="ARBA" id="ARBA00010609"/>
    </source>
</evidence>
<evidence type="ECO:0000256" key="2">
    <source>
        <dbReference type="ARBA" id="ARBA00022723"/>
    </source>
</evidence>
<dbReference type="Pfam" id="PF07731">
    <property type="entry name" value="Cu-oxidase_2"/>
    <property type="match status" value="1"/>
</dbReference>
<keyword evidence="3" id="KW-0560">Oxidoreductase</keyword>
<feature type="domain" description="Plastocyanin-like" evidence="6">
    <location>
        <begin position="204"/>
        <end position="358"/>
    </location>
</feature>
<dbReference type="InterPro" id="IPR011707">
    <property type="entry name" value="Cu-oxidase-like_N"/>
</dbReference>
<dbReference type="CDD" id="cd13884">
    <property type="entry name" value="CuRO_2_tcLCC_insect_like"/>
    <property type="match status" value="1"/>
</dbReference>
<feature type="domain" description="Plastocyanin-like" evidence="7">
    <location>
        <begin position="486"/>
        <end position="610"/>
    </location>
</feature>
<sequence>MKSANLIQLLFLLIKSVYCQGAYQDDLDHECYRECVWPPETKVCNYHFRVEWYTSMSKACYDCPYNLDDCHRKHCVPLNGVRRPIITVNRRSPGPSIHVCEGDTINVTVTNMLENGEGTSIHWHGLHQRTSPYMDGTAYITQCPIDVKTSYTYTFMADTTGTHFWHAHIGIQRQDGFYGSLVVREAKERDVQRGEYDFDLMEHTVVVMDWMDDIALTKFIGHHHDNGNNRAESIIINGKGKRALFVTEIGGGPSTEHFTEREVFNVDAGCRYRFRMVSNAGTNCAQRISVDNHTLTVIASDGRPFEPVRVDSFVIYGGERFDFILSANQEIGNYWMRVKGIGDCREQQELAIVRYEGAGDYDPLVEEDFERDGFELNPLNEMESDSNMQINRVRALEPDDVTMDPEQSVSTYYLAMDFNMVNNYHFHDPDYYPIEEVDRSKGHLYTPQLNHISFSFPPASLLHQHNELDQSVFCDPNDVAGMRESCTKEYCECTHVINAKLGEVVELVVVDEGFTFDSSHPMHLHGFSFRVVAMQKVGTFISIDDVIAMDKAGNITRNLQSAPLKDTIIIPDGGYVILRFEADNPGWWFFHCHLEFHVEIGMSLVVHVGTDDDLPDIPADFPKCYDWPRMASPADKPNSAATNSGST</sequence>
<dbReference type="PROSITE" id="PS00080">
    <property type="entry name" value="MULTICOPPER_OXIDASE2"/>
    <property type="match status" value="1"/>
</dbReference>
<dbReference type="SUPFAM" id="SSF49503">
    <property type="entry name" value="Cupredoxins"/>
    <property type="match status" value="3"/>
</dbReference>
<proteinExistence type="inferred from homology"/>
<dbReference type="OrthoDB" id="2121828at2759"/>
<keyword evidence="2" id="KW-0479">Metal-binding</keyword>
<evidence type="ECO:0000259" key="8">
    <source>
        <dbReference type="Pfam" id="PF07732"/>
    </source>
</evidence>
<dbReference type="Pfam" id="PF07732">
    <property type="entry name" value="Cu-oxidase_3"/>
    <property type="match status" value="1"/>
</dbReference>
<dbReference type="InterPro" id="IPR011706">
    <property type="entry name" value="Cu-oxidase_C"/>
</dbReference>
<evidence type="ECO:0000256" key="5">
    <source>
        <dbReference type="SAM" id="SignalP"/>
    </source>
</evidence>
<evidence type="ECO:0000256" key="3">
    <source>
        <dbReference type="ARBA" id="ARBA00023002"/>
    </source>
</evidence>
<dbReference type="GO" id="GO:0005886">
    <property type="term" value="C:plasma membrane"/>
    <property type="evidence" value="ECO:0007669"/>
    <property type="project" value="TreeGrafter"/>
</dbReference>
<dbReference type="GO" id="GO:0016491">
    <property type="term" value="F:oxidoreductase activity"/>
    <property type="evidence" value="ECO:0007669"/>
    <property type="project" value="UniProtKB-KW"/>
</dbReference>
<dbReference type="CDD" id="cd13905">
    <property type="entry name" value="CuRO_3_tcLLC2_insect_like"/>
    <property type="match status" value="1"/>
</dbReference>
<organism evidence="9 10">
    <name type="scientific">Holothuria leucospilota</name>
    <name type="common">Black long sea cucumber</name>
    <name type="synonym">Mertensiothuria leucospilota</name>
    <dbReference type="NCBI Taxonomy" id="206669"/>
    <lineage>
        <taxon>Eukaryota</taxon>
        <taxon>Metazoa</taxon>
        <taxon>Echinodermata</taxon>
        <taxon>Eleutherozoa</taxon>
        <taxon>Echinozoa</taxon>
        <taxon>Holothuroidea</taxon>
        <taxon>Aspidochirotacea</taxon>
        <taxon>Aspidochirotida</taxon>
        <taxon>Holothuriidae</taxon>
        <taxon>Holothuria</taxon>
    </lineage>
</organism>
<keyword evidence="10" id="KW-1185">Reference proteome</keyword>
<evidence type="ECO:0000256" key="4">
    <source>
        <dbReference type="ARBA" id="ARBA00023008"/>
    </source>
</evidence>
<dbReference type="CDD" id="cd13858">
    <property type="entry name" value="CuRO_1_tcLCC2_insect_like"/>
    <property type="match status" value="1"/>
</dbReference>
<dbReference type="InterPro" id="IPR008972">
    <property type="entry name" value="Cupredoxin"/>
</dbReference>
<name>A0A9Q1BPF5_HOLLE</name>
<comment type="caution">
    <text evidence="9">The sequence shown here is derived from an EMBL/GenBank/DDBJ whole genome shotgun (WGS) entry which is preliminary data.</text>
</comment>
<accession>A0A9Q1BPF5</accession>
<keyword evidence="4" id="KW-0186">Copper</keyword>
<dbReference type="InterPro" id="IPR033138">
    <property type="entry name" value="Cu_oxidase_CS"/>
</dbReference>
<dbReference type="GO" id="GO:0006826">
    <property type="term" value="P:iron ion transport"/>
    <property type="evidence" value="ECO:0007669"/>
    <property type="project" value="TreeGrafter"/>
</dbReference>
<feature type="signal peptide" evidence="5">
    <location>
        <begin position="1"/>
        <end position="19"/>
    </location>
</feature>
<feature type="chain" id="PRO_5040310014" evidence="5">
    <location>
        <begin position="20"/>
        <end position="647"/>
    </location>
</feature>
<dbReference type="GO" id="GO:0005507">
    <property type="term" value="F:copper ion binding"/>
    <property type="evidence" value="ECO:0007669"/>
    <property type="project" value="InterPro"/>
</dbReference>
<keyword evidence="5" id="KW-0732">Signal</keyword>
<comment type="similarity">
    <text evidence="1">Belongs to the multicopper oxidase family.</text>
</comment>
<dbReference type="FunFam" id="2.60.40.420:FF:000031">
    <property type="entry name" value="Laccase-2 isoform A"/>
    <property type="match status" value="1"/>
</dbReference>
<dbReference type="PANTHER" id="PTHR11709">
    <property type="entry name" value="MULTI-COPPER OXIDASE"/>
    <property type="match status" value="1"/>
</dbReference>
<dbReference type="PROSITE" id="PS00079">
    <property type="entry name" value="MULTICOPPER_OXIDASE1"/>
    <property type="match status" value="1"/>
</dbReference>
<evidence type="ECO:0000259" key="6">
    <source>
        <dbReference type="Pfam" id="PF00394"/>
    </source>
</evidence>
<dbReference type="Pfam" id="PF00394">
    <property type="entry name" value="Cu-oxidase"/>
    <property type="match status" value="1"/>
</dbReference>
<dbReference type="EMBL" id="JAIZAY010000013">
    <property type="protein sequence ID" value="KAJ8030200.1"/>
    <property type="molecule type" value="Genomic_DNA"/>
</dbReference>
<feature type="domain" description="Plastocyanin-like" evidence="8">
    <location>
        <begin position="71"/>
        <end position="186"/>
    </location>
</feature>
<dbReference type="Gene3D" id="2.60.40.420">
    <property type="entry name" value="Cupredoxins - blue copper proteins"/>
    <property type="match status" value="3"/>
</dbReference>
<dbReference type="InterPro" id="IPR001117">
    <property type="entry name" value="Cu-oxidase_2nd"/>
</dbReference>
<evidence type="ECO:0000313" key="9">
    <source>
        <dbReference type="EMBL" id="KAJ8030200.1"/>
    </source>
</evidence>
<reference evidence="9" key="1">
    <citation type="submission" date="2021-10" db="EMBL/GenBank/DDBJ databases">
        <title>Tropical sea cucumber genome reveals ecological adaptation and Cuvierian tubules defense mechanism.</title>
        <authorList>
            <person name="Chen T."/>
        </authorList>
    </citation>
    <scope>NUCLEOTIDE SEQUENCE</scope>
    <source>
        <strain evidence="9">Nanhai2018</strain>
        <tissue evidence="9">Muscle</tissue>
    </source>
</reference>
<dbReference type="FunFam" id="2.60.40.420:FF:000045">
    <property type="entry name" value="Laccase 2"/>
    <property type="match status" value="1"/>
</dbReference>
<gene>
    <name evidence="9" type="ORF">HOLleu_26535</name>
</gene>
<dbReference type="InterPro" id="IPR045087">
    <property type="entry name" value="Cu-oxidase_fam"/>
</dbReference>
<evidence type="ECO:0000259" key="7">
    <source>
        <dbReference type="Pfam" id="PF07731"/>
    </source>
</evidence>
<dbReference type="InterPro" id="IPR002355">
    <property type="entry name" value="Cu_oxidase_Cu_BS"/>
</dbReference>
<dbReference type="Proteomes" id="UP001152320">
    <property type="component" value="Chromosome 13"/>
</dbReference>